<sequence>MHGVATSDEGRWSPMEVMDAVVPALMQILWELDCHHP</sequence>
<gene>
    <name evidence="1" type="ORF">AVDCRST_MAG91-2696</name>
</gene>
<dbReference type="AlphaFoldDB" id="A0A6J4TND6"/>
<reference evidence="1" key="1">
    <citation type="submission" date="2020-02" db="EMBL/GenBank/DDBJ databases">
        <authorList>
            <person name="Meier V. D."/>
        </authorList>
    </citation>
    <scope>NUCLEOTIDE SEQUENCE</scope>
    <source>
        <strain evidence="1">AVDCRST_MAG91</strain>
    </source>
</reference>
<dbReference type="EMBL" id="CADCVX010000478">
    <property type="protein sequence ID" value="CAA9527848.1"/>
    <property type="molecule type" value="Genomic_DNA"/>
</dbReference>
<evidence type="ECO:0000313" key="1">
    <source>
        <dbReference type="EMBL" id="CAA9527848.1"/>
    </source>
</evidence>
<accession>A0A6J4TND6</accession>
<name>A0A6J4TND6_9SPHN</name>
<organism evidence="1">
    <name type="scientific">uncultured Sphingomonadaceae bacterium</name>
    <dbReference type="NCBI Taxonomy" id="169976"/>
    <lineage>
        <taxon>Bacteria</taxon>
        <taxon>Pseudomonadati</taxon>
        <taxon>Pseudomonadota</taxon>
        <taxon>Alphaproteobacteria</taxon>
        <taxon>Sphingomonadales</taxon>
        <taxon>Sphingomonadaceae</taxon>
        <taxon>environmental samples</taxon>
    </lineage>
</organism>
<proteinExistence type="predicted"/>
<protein>
    <submittedName>
        <fullName evidence="1">Uncharacterized protein</fullName>
    </submittedName>
</protein>